<comment type="caution">
    <text evidence="1">The sequence shown here is derived from an EMBL/GenBank/DDBJ whole genome shotgun (WGS) entry which is preliminary data.</text>
</comment>
<sequence length="340" mass="36120">MPLYSTSAIDDSEGFTHLPARITGRRDGAAEQPGFDRQEALSKASDGVSARDWAAMPTKRQGCKEHTELISVGHNATKVDGDHPIISSYAKEMNPPQANFTDVDLGSDAAFQKMISKAQKTGHIKTRDGVFQIDLRRVDVDDTKSIAASAVDDSSSICEKIMVRHAGTNQKVIAQKTEHSLAAPASVEAQARKTAQRPTHLWGPVPGIHRTQSAIVWKQPACKKTSAITEPVPVAVPKSQMGPRIKPPRFGGILIPSKSGGSFHFVNSSGPANTCRAFRNRPAPAAPVEQHEADTGGRAPAHVQPALPAHAPAVSNYRAPSVESASDAESGIGGLVALFD</sequence>
<dbReference type="VEuPathDB" id="FungiDB:MPH_03710"/>
<dbReference type="AlphaFoldDB" id="K2SQT5"/>
<dbReference type="Proteomes" id="UP000007129">
    <property type="component" value="Unassembled WGS sequence"/>
</dbReference>
<reference evidence="1 2" key="1">
    <citation type="journal article" date="2012" name="BMC Genomics">
        <title>Tools to kill: Genome of one of the most destructive plant pathogenic fungi Macrophomina phaseolina.</title>
        <authorList>
            <person name="Islam M.S."/>
            <person name="Haque M.S."/>
            <person name="Islam M.M."/>
            <person name="Emdad E.M."/>
            <person name="Halim A."/>
            <person name="Hossen Q.M.M."/>
            <person name="Hossain M.Z."/>
            <person name="Ahmed B."/>
            <person name="Rahim S."/>
            <person name="Rahman M.S."/>
            <person name="Alam M.M."/>
            <person name="Hou S."/>
            <person name="Wan X."/>
            <person name="Saito J.A."/>
            <person name="Alam M."/>
        </authorList>
    </citation>
    <scope>NUCLEOTIDE SEQUENCE [LARGE SCALE GENOMIC DNA]</scope>
    <source>
        <strain evidence="1 2">MS6</strain>
    </source>
</reference>
<accession>K2SQT5</accession>
<gene>
    <name evidence="1" type="ORF">MPH_03710</name>
</gene>
<protein>
    <submittedName>
        <fullName evidence="1">Uncharacterized protein</fullName>
    </submittedName>
</protein>
<dbReference type="InParanoid" id="K2SQT5"/>
<organism evidence="1 2">
    <name type="scientific">Macrophomina phaseolina (strain MS6)</name>
    <name type="common">Charcoal rot fungus</name>
    <dbReference type="NCBI Taxonomy" id="1126212"/>
    <lineage>
        <taxon>Eukaryota</taxon>
        <taxon>Fungi</taxon>
        <taxon>Dikarya</taxon>
        <taxon>Ascomycota</taxon>
        <taxon>Pezizomycotina</taxon>
        <taxon>Dothideomycetes</taxon>
        <taxon>Dothideomycetes incertae sedis</taxon>
        <taxon>Botryosphaeriales</taxon>
        <taxon>Botryosphaeriaceae</taxon>
        <taxon>Macrophomina</taxon>
    </lineage>
</organism>
<evidence type="ECO:0000313" key="1">
    <source>
        <dbReference type="EMBL" id="EKG19020.1"/>
    </source>
</evidence>
<evidence type="ECO:0000313" key="2">
    <source>
        <dbReference type="Proteomes" id="UP000007129"/>
    </source>
</evidence>
<dbReference type="HOGENOM" id="CLU_816553_0_0_1"/>
<proteinExistence type="predicted"/>
<name>K2SQT5_MACPH</name>
<dbReference type="EMBL" id="AHHD01000167">
    <property type="protein sequence ID" value="EKG19020.1"/>
    <property type="molecule type" value="Genomic_DNA"/>
</dbReference>